<dbReference type="Proteomes" id="UP000268350">
    <property type="component" value="Unassembled WGS sequence"/>
</dbReference>
<dbReference type="Pfam" id="PF08395">
    <property type="entry name" value="7tm_7"/>
    <property type="match status" value="1"/>
</dbReference>
<organism evidence="9 10">
    <name type="scientific">Drosophila guanche</name>
    <name type="common">Fruit fly</name>
    <dbReference type="NCBI Taxonomy" id="7266"/>
    <lineage>
        <taxon>Eukaryota</taxon>
        <taxon>Metazoa</taxon>
        <taxon>Ecdysozoa</taxon>
        <taxon>Arthropoda</taxon>
        <taxon>Hexapoda</taxon>
        <taxon>Insecta</taxon>
        <taxon>Pterygota</taxon>
        <taxon>Neoptera</taxon>
        <taxon>Endopterygota</taxon>
        <taxon>Diptera</taxon>
        <taxon>Brachycera</taxon>
        <taxon>Muscomorpha</taxon>
        <taxon>Ephydroidea</taxon>
        <taxon>Drosophilidae</taxon>
        <taxon>Drosophila</taxon>
        <taxon>Sophophora</taxon>
    </lineage>
</organism>
<dbReference type="OrthoDB" id="10068192at2759"/>
<evidence type="ECO:0000256" key="1">
    <source>
        <dbReference type="ARBA" id="ARBA00004651"/>
    </source>
</evidence>
<proteinExistence type="inferred from homology"/>
<evidence type="ECO:0000256" key="3">
    <source>
        <dbReference type="ARBA" id="ARBA00022692"/>
    </source>
</evidence>
<comment type="function">
    <text evidence="8">Gustatory receptor which mediates acceptance or avoidance behavior, depending on its substrates.</text>
</comment>
<dbReference type="GO" id="GO:0008049">
    <property type="term" value="P:male courtship behavior"/>
    <property type="evidence" value="ECO:0007669"/>
    <property type="project" value="TreeGrafter"/>
</dbReference>
<evidence type="ECO:0000256" key="5">
    <source>
        <dbReference type="ARBA" id="ARBA00023136"/>
    </source>
</evidence>
<gene>
    <name evidence="9" type="ORF">DGUA_6G007418</name>
</gene>
<accession>A0A3B0JA11</accession>
<evidence type="ECO:0000256" key="2">
    <source>
        <dbReference type="ARBA" id="ARBA00022475"/>
    </source>
</evidence>
<feature type="transmembrane region" description="Helical" evidence="8">
    <location>
        <begin position="127"/>
        <end position="149"/>
    </location>
</feature>
<feature type="transmembrane region" description="Helical" evidence="8">
    <location>
        <begin position="91"/>
        <end position="115"/>
    </location>
</feature>
<keyword evidence="3 8" id="KW-0812">Transmembrane</keyword>
<evidence type="ECO:0000313" key="10">
    <source>
        <dbReference type="Proteomes" id="UP000268350"/>
    </source>
</evidence>
<dbReference type="GO" id="GO:0050909">
    <property type="term" value="P:sensory perception of taste"/>
    <property type="evidence" value="ECO:0007669"/>
    <property type="project" value="InterPro"/>
</dbReference>
<dbReference type="GO" id="GO:0043025">
    <property type="term" value="C:neuronal cell body"/>
    <property type="evidence" value="ECO:0007669"/>
    <property type="project" value="TreeGrafter"/>
</dbReference>
<evidence type="ECO:0000256" key="7">
    <source>
        <dbReference type="ARBA" id="ARBA00023224"/>
    </source>
</evidence>
<keyword evidence="4 8" id="KW-1133">Transmembrane helix</keyword>
<feature type="transmembrane region" description="Helical" evidence="8">
    <location>
        <begin position="193"/>
        <end position="214"/>
    </location>
</feature>
<keyword evidence="7 8" id="KW-0807">Transducer</keyword>
<comment type="subcellular location">
    <subcellularLocation>
        <location evidence="1 8">Cell membrane</location>
        <topology evidence="1 8">Multi-pass membrane protein</topology>
    </subcellularLocation>
</comment>
<evidence type="ECO:0000256" key="8">
    <source>
        <dbReference type="RuleBase" id="RU363108"/>
    </source>
</evidence>
<dbReference type="GO" id="GO:0007165">
    <property type="term" value="P:signal transduction"/>
    <property type="evidence" value="ECO:0007669"/>
    <property type="project" value="UniProtKB-KW"/>
</dbReference>
<feature type="transmembrane region" description="Helical" evidence="8">
    <location>
        <begin position="319"/>
        <end position="344"/>
    </location>
</feature>
<evidence type="ECO:0000256" key="4">
    <source>
        <dbReference type="ARBA" id="ARBA00022989"/>
    </source>
</evidence>
<name>A0A3B0JA11_DROGU</name>
<dbReference type="InterPro" id="IPR013604">
    <property type="entry name" value="7TM_chemorcpt"/>
</dbReference>
<protein>
    <recommendedName>
        <fullName evidence="8">Gustatory receptor</fullName>
    </recommendedName>
</protein>
<keyword evidence="6 8" id="KW-0675">Receptor</keyword>
<evidence type="ECO:0000256" key="6">
    <source>
        <dbReference type="ARBA" id="ARBA00023170"/>
    </source>
</evidence>
<dbReference type="PANTHER" id="PTHR21143">
    <property type="entry name" value="INVERTEBRATE GUSTATORY RECEPTOR"/>
    <property type="match status" value="1"/>
</dbReference>
<comment type="caution">
    <text evidence="8">Lacks conserved residue(s) required for the propagation of feature annotation.</text>
</comment>
<sequence length="472" mass="54435">MVQCSNAPMRQCAIAFGLIRLCVLDSVPHHTQNASCIHSDMSSTFSLSGWTFYWIQKVAVAALLLHYGLSKVFGLMAASTPHRGRRVRESLYWRIHGYVMLIFVGCFSPFAFASVYQRMAFLRQNRLLLLIGFNRYVLNLVCTFATLYIHTTKQKEIVGCLNQLLRCRRKLKRLMHTPELRQSIDHLSTRSNLLIVAVLIVVYILSPVHTVQILSWDPAVRANFLYAFSLVFIYACNLILRLSLGLYVLALLLLDHLGRHSNQLLARILADAASLRPPFGYGIIRRRQQLYRSQQTWLALELWRLLNVHHQLLALYRSICSLTGLQAVCFVGLVPLDCMMHMFFTYFMHYSKFILRKYQRPFPLNYYAMVFMAGLFTNLILVIFLTHRMSRCFAHTREALRSGVLALPPGGTVKQLNQTLHYYGLYLKNADHIFEVSACGLFKLNNVLLFCIVEGMLNYLMILIQFDMVINK</sequence>
<comment type="similarity">
    <text evidence="8">Belongs to the insect chemoreceptor superfamily. Gustatory receptor (GR) family.</text>
</comment>
<keyword evidence="2 8" id="KW-1003">Cell membrane</keyword>
<keyword evidence="5 8" id="KW-0472">Membrane</keyword>
<dbReference type="GO" id="GO:0007635">
    <property type="term" value="P:chemosensory behavior"/>
    <property type="evidence" value="ECO:0007669"/>
    <property type="project" value="TreeGrafter"/>
</dbReference>
<dbReference type="OMA" id="FCIVEGM"/>
<keyword evidence="10" id="KW-1185">Reference proteome</keyword>
<dbReference type="PANTHER" id="PTHR21143:SF123">
    <property type="entry name" value="GUSTATORY RECEPTOR FOR SUGAR TASTE 43A-RELATED"/>
    <property type="match status" value="1"/>
</dbReference>
<feature type="transmembrane region" description="Helical" evidence="8">
    <location>
        <begin position="447"/>
        <end position="466"/>
    </location>
</feature>
<dbReference type="GO" id="GO:0005886">
    <property type="term" value="C:plasma membrane"/>
    <property type="evidence" value="ECO:0007669"/>
    <property type="project" value="UniProtKB-SubCell"/>
</dbReference>
<dbReference type="EMBL" id="OUUW01000002">
    <property type="protein sequence ID" value="SPP76822.1"/>
    <property type="molecule type" value="Genomic_DNA"/>
</dbReference>
<feature type="transmembrane region" description="Helical" evidence="8">
    <location>
        <begin position="226"/>
        <end position="254"/>
    </location>
</feature>
<feature type="transmembrane region" description="Helical" evidence="8">
    <location>
        <begin position="52"/>
        <end position="70"/>
    </location>
</feature>
<dbReference type="GO" id="GO:0030424">
    <property type="term" value="C:axon"/>
    <property type="evidence" value="ECO:0007669"/>
    <property type="project" value="TreeGrafter"/>
</dbReference>
<dbReference type="AlphaFoldDB" id="A0A3B0JA11"/>
<reference evidence="10" key="1">
    <citation type="submission" date="2018-01" db="EMBL/GenBank/DDBJ databases">
        <authorList>
            <person name="Alioto T."/>
            <person name="Alioto T."/>
        </authorList>
    </citation>
    <scope>NUCLEOTIDE SEQUENCE [LARGE SCALE GENOMIC DNA]</scope>
</reference>
<evidence type="ECO:0000313" key="9">
    <source>
        <dbReference type="EMBL" id="SPP76822.1"/>
    </source>
</evidence>
<dbReference type="GO" id="GO:0030425">
    <property type="term" value="C:dendrite"/>
    <property type="evidence" value="ECO:0007669"/>
    <property type="project" value="TreeGrafter"/>
</dbReference>
<feature type="transmembrane region" description="Helical" evidence="8">
    <location>
        <begin position="364"/>
        <end position="385"/>
    </location>
</feature>